<dbReference type="Proteomes" id="UP001519460">
    <property type="component" value="Unassembled WGS sequence"/>
</dbReference>
<proteinExistence type="predicted"/>
<gene>
    <name evidence="2" type="ORF">BaRGS_00039528</name>
</gene>
<evidence type="ECO:0000313" key="3">
    <source>
        <dbReference type="Proteomes" id="UP001519460"/>
    </source>
</evidence>
<feature type="non-terminal residue" evidence="2">
    <location>
        <position position="1"/>
    </location>
</feature>
<reference evidence="2 3" key="1">
    <citation type="journal article" date="2023" name="Sci. Data">
        <title>Genome assembly of the Korean intertidal mud-creeper Batillaria attramentaria.</title>
        <authorList>
            <person name="Patra A.K."/>
            <person name="Ho P.T."/>
            <person name="Jun S."/>
            <person name="Lee S.J."/>
            <person name="Kim Y."/>
            <person name="Won Y.J."/>
        </authorList>
    </citation>
    <scope>NUCLEOTIDE SEQUENCE [LARGE SCALE GENOMIC DNA]</scope>
    <source>
        <strain evidence="2">Wonlab-2016</strain>
    </source>
</reference>
<evidence type="ECO:0000313" key="2">
    <source>
        <dbReference type="EMBL" id="KAK7455057.1"/>
    </source>
</evidence>
<keyword evidence="3" id="KW-1185">Reference proteome</keyword>
<dbReference type="EMBL" id="JACVVK020000697">
    <property type="protein sequence ID" value="KAK7455057.1"/>
    <property type="molecule type" value="Genomic_DNA"/>
</dbReference>
<feature type="region of interest" description="Disordered" evidence="1">
    <location>
        <begin position="267"/>
        <end position="371"/>
    </location>
</feature>
<organism evidence="2 3">
    <name type="scientific">Batillaria attramentaria</name>
    <dbReference type="NCBI Taxonomy" id="370345"/>
    <lineage>
        <taxon>Eukaryota</taxon>
        <taxon>Metazoa</taxon>
        <taxon>Spiralia</taxon>
        <taxon>Lophotrochozoa</taxon>
        <taxon>Mollusca</taxon>
        <taxon>Gastropoda</taxon>
        <taxon>Caenogastropoda</taxon>
        <taxon>Sorbeoconcha</taxon>
        <taxon>Cerithioidea</taxon>
        <taxon>Batillariidae</taxon>
        <taxon>Batillaria</taxon>
    </lineage>
</organism>
<feature type="region of interest" description="Disordered" evidence="1">
    <location>
        <begin position="115"/>
        <end position="146"/>
    </location>
</feature>
<protein>
    <submittedName>
        <fullName evidence="2">Uncharacterized protein</fullName>
    </submittedName>
</protein>
<accession>A0ABD0J2I5</accession>
<name>A0ABD0J2I5_9CAEN</name>
<dbReference type="AlphaFoldDB" id="A0ABD0J2I5"/>
<feature type="region of interest" description="Disordered" evidence="1">
    <location>
        <begin position="164"/>
        <end position="199"/>
    </location>
</feature>
<evidence type="ECO:0000256" key="1">
    <source>
        <dbReference type="SAM" id="MobiDB-lite"/>
    </source>
</evidence>
<comment type="caution">
    <text evidence="2">The sequence shown here is derived from an EMBL/GenBank/DDBJ whole genome shotgun (WGS) entry which is preliminary data.</text>
</comment>
<sequence length="371" mass="40304">LLSILLTETNGAGRHRHAFRVYEDGDVFDSVDTDQDGFLGDDTEKAAMTEKLAKCVPVDKARMVMDAMGQLKDDDGKRRTGPQQLSFPRDVDWGLLLIVEYLLFLSPDAYPQAPVQPLPSQASANPKLPPAASPGQPAPQQNLPRPYPVLPAVEVADPVLSAAQPGPVEARSSGEPQPAAPREAANQPQLFKLPPQPNQLNALRRPVFSQPAASIPQPFRPVPLLQPVRGHPGAFRPLNLKHFLQSQQGGMPPAVPANFGRPVMASQWLQQAQQPPQPIVSDSQSQDAKSDSHDQPQDSEEELQDVLAHERERAAANHILHQQSAERGQQPRDLTQPMGSQEKAVSAVEEGKEPEALADLDSVASSLKKVE</sequence>